<evidence type="ECO:0000313" key="1">
    <source>
        <dbReference type="EMBL" id="ADV46546.1"/>
    </source>
</evidence>
<dbReference type="KEGG" id="nsa:Nitsa_1294"/>
<reference evidence="2" key="2">
    <citation type="submission" date="2011-01" db="EMBL/GenBank/DDBJ databases">
        <title>The complete genome of Nitratifractor salsuginis DSM 16511.</title>
        <authorList>
            <consortium name="US DOE Joint Genome Institute (JGI-PGF)"/>
            <person name="Lucas S."/>
            <person name="Copeland A."/>
            <person name="Lapidus A."/>
            <person name="Bruce D."/>
            <person name="Goodwin L."/>
            <person name="Pitluck S."/>
            <person name="Kyrpides N."/>
            <person name="Mavromatis K."/>
            <person name="Ivanova N."/>
            <person name="Mikhailova N."/>
            <person name="Zeytun A."/>
            <person name="Detter J.C."/>
            <person name="Tapia R."/>
            <person name="Han C."/>
            <person name="Land M."/>
            <person name="Hauser L."/>
            <person name="Markowitz V."/>
            <person name="Cheng J.-F."/>
            <person name="Hugenholtz P."/>
            <person name="Woyke T."/>
            <person name="Wu D."/>
            <person name="Tindall B."/>
            <person name="Schuetze A."/>
            <person name="Brambilla E."/>
            <person name="Klenk H.-P."/>
            <person name="Eisen J.A."/>
        </authorList>
    </citation>
    <scope>NUCLEOTIDE SEQUENCE [LARGE SCALE GENOMIC DNA]</scope>
    <source>
        <strain evidence="2">DSM 16511 / JCM 12458 / E9I37-1</strain>
    </source>
</reference>
<proteinExistence type="predicted"/>
<dbReference type="Proteomes" id="UP000008633">
    <property type="component" value="Chromosome"/>
</dbReference>
<accession>E6WYW0</accession>
<evidence type="ECO:0000313" key="2">
    <source>
        <dbReference type="Proteomes" id="UP000008633"/>
    </source>
</evidence>
<keyword evidence="2" id="KW-1185">Reference proteome</keyword>
<name>E6WYW0_NITSE</name>
<dbReference type="AlphaFoldDB" id="E6WYW0"/>
<gene>
    <name evidence="1" type="ordered locus">Nitsa_1294</name>
</gene>
<sequence>MSLCVAWLREENGNQEMIFATDSCLSAGERWHYGVKLFELPRKDCLISFAGDTKRTYTLILNLISSIKFDKHLSSPSTDIEEILEYLSNLFTDLSNSITSYGTQSFDDAVGNFEFLFGGWSWKQNRFRLWKLEYKHDLHAVGHDEITQDTKLFAFIGDEIEVAEDLLKTEIRNLGREFSREFDMEPLKVLVEMIRKEEYDYIDGAIQFAKIYPPGETEFFGVVWPSIDGKKTFLGKDVTYKNNPHVRYIDPDTGIVLNETIPQKLSELPSSVNSFDMTFIEKCYIGDNLKLKEGVSIREQSMLKQIFEEMLYRKFLEENNGVDDEQFND</sequence>
<dbReference type="RefSeq" id="WP_013554236.1">
    <property type="nucleotide sequence ID" value="NC_014935.1"/>
</dbReference>
<dbReference type="HOGENOM" id="CLU_073041_0_0_7"/>
<protein>
    <submittedName>
        <fullName evidence="1">Uncharacterized protein</fullName>
    </submittedName>
</protein>
<organism evidence="1 2">
    <name type="scientific">Nitratifractor salsuginis (strain DSM 16511 / JCM 12458 / E9I37-1)</name>
    <dbReference type="NCBI Taxonomy" id="749222"/>
    <lineage>
        <taxon>Bacteria</taxon>
        <taxon>Pseudomonadati</taxon>
        <taxon>Campylobacterota</taxon>
        <taxon>Epsilonproteobacteria</taxon>
        <taxon>Campylobacterales</taxon>
        <taxon>Sulfurovaceae</taxon>
        <taxon>Nitratifractor</taxon>
    </lineage>
</organism>
<dbReference type="eggNOG" id="ENOG502Z9YA">
    <property type="taxonomic scope" value="Bacteria"/>
</dbReference>
<dbReference type="OrthoDB" id="582107at2"/>
<dbReference type="EMBL" id="CP002452">
    <property type="protein sequence ID" value="ADV46546.1"/>
    <property type="molecule type" value="Genomic_DNA"/>
</dbReference>
<reference evidence="1 2" key="1">
    <citation type="journal article" date="2011" name="Stand. Genomic Sci.">
        <title>Complete genome sequence of Nitratifractor salsuginis type strain (E9I37-1).</title>
        <authorList>
            <person name="Anderson I."/>
            <person name="Sikorski J."/>
            <person name="Zeytun A."/>
            <person name="Nolan M."/>
            <person name="Lapidus A."/>
            <person name="Lucas S."/>
            <person name="Hammon N."/>
            <person name="Deshpande S."/>
            <person name="Cheng J.F."/>
            <person name="Tapia R."/>
            <person name="Han C."/>
            <person name="Goodwin L."/>
            <person name="Pitluck S."/>
            <person name="Liolios K."/>
            <person name="Pagani I."/>
            <person name="Ivanova N."/>
            <person name="Huntemann M."/>
            <person name="Mavromatis K."/>
            <person name="Ovchinikova G."/>
            <person name="Pati A."/>
            <person name="Chen A."/>
            <person name="Palaniappan K."/>
            <person name="Land M."/>
            <person name="Hauser L."/>
            <person name="Brambilla E.M."/>
            <person name="Ngatchou-Djao O.D."/>
            <person name="Rohde M."/>
            <person name="Tindall B.J."/>
            <person name="Goker M."/>
            <person name="Detter J.C."/>
            <person name="Woyke T."/>
            <person name="Bristow J."/>
            <person name="Eisen J.A."/>
            <person name="Markowitz V."/>
            <person name="Hugenholtz P."/>
            <person name="Klenk H.P."/>
            <person name="Kyrpides N.C."/>
        </authorList>
    </citation>
    <scope>NUCLEOTIDE SEQUENCE [LARGE SCALE GENOMIC DNA]</scope>
    <source>
        <strain evidence="2">DSM 16511 / JCM 12458 / E9I37-1</strain>
    </source>
</reference>